<feature type="region of interest" description="Disordered" evidence="2">
    <location>
        <begin position="1119"/>
        <end position="1142"/>
    </location>
</feature>
<evidence type="ECO:0000259" key="3">
    <source>
        <dbReference type="Pfam" id="PF24768"/>
    </source>
</evidence>
<dbReference type="SUPFAM" id="SSF48371">
    <property type="entry name" value="ARM repeat"/>
    <property type="match status" value="2"/>
</dbReference>
<dbReference type="InterPro" id="IPR011333">
    <property type="entry name" value="SKP1/BTB/POZ_sf"/>
</dbReference>
<dbReference type="EMBL" id="SOYY01000021">
    <property type="protein sequence ID" value="KAA0705723.1"/>
    <property type="molecule type" value="Genomic_DNA"/>
</dbReference>
<feature type="compositionally biased region" description="Low complexity" evidence="2">
    <location>
        <begin position="491"/>
        <end position="525"/>
    </location>
</feature>
<organism evidence="4 5">
    <name type="scientific">Triplophysa tibetana</name>
    <dbReference type="NCBI Taxonomy" id="1572043"/>
    <lineage>
        <taxon>Eukaryota</taxon>
        <taxon>Metazoa</taxon>
        <taxon>Chordata</taxon>
        <taxon>Craniata</taxon>
        <taxon>Vertebrata</taxon>
        <taxon>Euteleostomi</taxon>
        <taxon>Actinopterygii</taxon>
        <taxon>Neopterygii</taxon>
        <taxon>Teleostei</taxon>
        <taxon>Ostariophysi</taxon>
        <taxon>Cypriniformes</taxon>
        <taxon>Nemacheilidae</taxon>
        <taxon>Triplophysa</taxon>
    </lineage>
</organism>
<dbReference type="GO" id="GO:0005829">
    <property type="term" value="C:cytosol"/>
    <property type="evidence" value="ECO:0007669"/>
    <property type="project" value="TreeGrafter"/>
</dbReference>
<dbReference type="GO" id="GO:0048513">
    <property type="term" value="P:animal organ development"/>
    <property type="evidence" value="ECO:0007669"/>
    <property type="project" value="UniProtKB-ARBA"/>
</dbReference>
<feature type="region of interest" description="Disordered" evidence="2">
    <location>
        <begin position="1"/>
        <end position="22"/>
    </location>
</feature>
<dbReference type="SMART" id="SM00185">
    <property type="entry name" value="ARM"/>
    <property type="match status" value="4"/>
</dbReference>
<dbReference type="InterPro" id="IPR016024">
    <property type="entry name" value="ARM-type_fold"/>
</dbReference>
<dbReference type="PANTHER" id="PTHR23312">
    <property type="entry name" value="ARMC5 ARMADILLO REPEAT-CONTAINING -RELATED"/>
    <property type="match status" value="1"/>
</dbReference>
<dbReference type="GO" id="GO:0009653">
    <property type="term" value="P:anatomical structure morphogenesis"/>
    <property type="evidence" value="ECO:0007669"/>
    <property type="project" value="TreeGrafter"/>
</dbReference>
<feature type="region of interest" description="Disordered" evidence="2">
    <location>
        <begin position="491"/>
        <end position="611"/>
    </location>
</feature>
<dbReference type="PANTHER" id="PTHR23312:SF8">
    <property type="entry name" value="ARMADILLO REPEAT-CONTAINING PROTEIN 5"/>
    <property type="match status" value="1"/>
</dbReference>
<evidence type="ECO:0000256" key="1">
    <source>
        <dbReference type="PROSITE-ProRule" id="PRU00259"/>
    </source>
</evidence>
<sequence>MSTLLGPEIKRSSKVSTSTPEVPESSLTWCLTQLSKASILTDSGLTEAGNKPINAGEKSRDADKRLRACQWRALVAIRTQHIKGGGSRIGQYRARGGLPPLLDLLRRPESSRKLLDLALSILANCCTERGTRTEVRKLDGVSAVVDVLKRNVSVDTVQNRAARALGNLAMDPEGSADVHSAGGVPLLLLCLSPPPSSPSSLTPTPELSAPKLECAQSAARALVYLSDTPANRHKLLSQGALPALASFIAPEYPLVLQRASLRALHELTRGCSAECAREMSRSGAMTQLGVLASEEDSQPLEELALKTLVNLCSQGCLRPQIGSLGVIKKFAQEVKKDPLKSGGFFKALCLCCKEAVNRAKVKESGGLEVLIGFLSAHQNHPLTRFAFLACVDFVYDESALEQLQELGLVPLLIKRLVDISKEEELTAGKMEANLSSSTLSSELITSCFDSFDFSTFEGNKRDDVSKDQTSGSSSFLSLRSWLVSEGLISSEGELSESPSGSDVVSGSPGSAPSPSLLMPSSELPEMQTLRQPHLSPPSRSKSNHLSSPSSSTAVSPHTIRLRSLPASPSSPHPSCTSTPQPEDPIIKLYTTPSSPFPISSPPRKRFRASSSSSTSSRYSLVALDSPPMLSKTHMCHHPYHPEPWAPESPILLLLSRFSHASDPSTSLINTNVFSGLLFYLTQHHEPSGRCFRLLGRLSCNPNCLQALVRTGAVALIRQRLCVRGQETGNKQSEKVKARITQLGFSLLCNLKVQSESGFGSGVLTHIMLSGSESDKLYCVLSLPLIISNKVILKKLLLDNGGLAAALDLIGCHSQGNVKEDDGLSEKYKSFLAAWLHPAEQVSSVRLRFLYFSLLIGCLSSLLSSSKEGRNNCSIDCGTASSPMKTTQVLDRNSYNCSQPQQNPLCPYQKATHDLNFLLDDGTLVPANHQAVAGEEGTQEVVSDYFRALLTGGFVEAQKAKGEAICIKDVNSGMLLPVLHYLHGCRLTDGIEGQRMEESKQDANCPVLESLGSVGLGRLEDEIESSFQTTPLAKVMIGACRFLVPCLQRAAEDLCVGLLSSAVSSVHKSRTRCCSSDDISTDVDWACKVPTHPGLERSQLSKIKSTEAQPKVARSLLKRCKQHPKASKQVEKSNSSSSSDNDNERAWLKSLLPQVYWFSQRYSYLRLGQASLSMLLRPQGSHHAALHPSLSADCFLRLAQEADCTEGLRRDILNLVKTAFS</sequence>
<gene>
    <name evidence="4" type="ORF">E1301_Tti004485</name>
</gene>
<dbReference type="Proteomes" id="UP000324632">
    <property type="component" value="Chromosome 21"/>
</dbReference>
<accession>A0A5A9N8Q8</accession>
<dbReference type="AlphaFoldDB" id="A0A5A9N8Q8"/>
<feature type="repeat" description="ARM" evidence="1">
    <location>
        <begin position="139"/>
        <end position="183"/>
    </location>
</feature>
<dbReference type="Gene3D" id="3.30.710.10">
    <property type="entry name" value="Potassium Channel Kv1.1, Chain A"/>
    <property type="match status" value="1"/>
</dbReference>
<feature type="compositionally biased region" description="Low complexity" evidence="2">
    <location>
        <begin position="536"/>
        <end position="551"/>
    </location>
</feature>
<evidence type="ECO:0000256" key="2">
    <source>
        <dbReference type="SAM" id="MobiDB-lite"/>
    </source>
</evidence>
<proteinExistence type="predicted"/>
<dbReference type="PROSITE" id="PS50176">
    <property type="entry name" value="ARM_REPEAT"/>
    <property type="match status" value="2"/>
</dbReference>
<keyword evidence="5" id="KW-1185">Reference proteome</keyword>
<protein>
    <submittedName>
        <fullName evidence="4">Armadillo repeat-containing protein 5</fullName>
    </submittedName>
</protein>
<dbReference type="InterPro" id="IPR055445">
    <property type="entry name" value="ARM_ARMC5"/>
</dbReference>
<feature type="repeat" description="ARM" evidence="1">
    <location>
        <begin position="96"/>
        <end position="124"/>
    </location>
</feature>
<dbReference type="InterPro" id="IPR000225">
    <property type="entry name" value="Armadillo"/>
</dbReference>
<comment type="caution">
    <text evidence="4">The sequence shown here is derived from an EMBL/GenBank/DDBJ whole genome shotgun (WGS) entry which is preliminary data.</text>
</comment>
<dbReference type="Pfam" id="PF24768">
    <property type="entry name" value="ARM_ARMC5"/>
    <property type="match status" value="1"/>
</dbReference>
<name>A0A5A9N8Q8_9TELE</name>
<evidence type="ECO:0000313" key="4">
    <source>
        <dbReference type="EMBL" id="KAA0705723.1"/>
    </source>
</evidence>
<feature type="compositionally biased region" description="Low complexity" evidence="2">
    <location>
        <begin position="563"/>
        <end position="580"/>
    </location>
</feature>
<dbReference type="Gene3D" id="1.25.10.10">
    <property type="entry name" value="Leucine-rich Repeat Variant"/>
    <property type="match status" value="1"/>
</dbReference>
<reference evidence="4 5" key="1">
    <citation type="journal article" date="2019" name="Mol. Ecol. Resour.">
        <title>Chromosome-level genome assembly of Triplophysa tibetana, a fish adapted to the harsh high-altitude environment of the Tibetan Plateau.</title>
        <authorList>
            <person name="Yang X."/>
            <person name="Liu H."/>
            <person name="Ma Z."/>
            <person name="Zou Y."/>
            <person name="Zou M."/>
            <person name="Mao Y."/>
            <person name="Li X."/>
            <person name="Wang H."/>
            <person name="Chen T."/>
            <person name="Wang W."/>
            <person name="Yang R."/>
        </authorList>
    </citation>
    <scope>NUCLEOTIDE SEQUENCE [LARGE SCALE GENOMIC DNA]</scope>
    <source>
        <strain evidence="4">TTIB1903HZAU</strain>
        <tissue evidence="4">Muscle</tissue>
    </source>
</reference>
<dbReference type="InterPro" id="IPR011989">
    <property type="entry name" value="ARM-like"/>
</dbReference>
<feature type="domain" description="ARMC5-like ARM-repeats" evidence="3">
    <location>
        <begin position="113"/>
        <end position="412"/>
    </location>
</feature>
<evidence type="ECO:0000313" key="5">
    <source>
        <dbReference type="Proteomes" id="UP000324632"/>
    </source>
</evidence>